<dbReference type="InterPro" id="IPR049712">
    <property type="entry name" value="Poly_export"/>
</dbReference>
<name>A0A502G0B6_9SPHN</name>
<sequence>MHSLAVLLGRNHMNRVFGAITLIAMTGFVGTANAQTAMGVPAKMTTATMIDDYKLASGDKVRIIVYGEDAMTGEYSVTDAGFIDFPLVGKVPAGGLSLKDVTSVITRRLAEGYIKDPRVSAEVVDYRPFYILGEVQKPGKYPFATSLTLQQAVAAAGGFTYRANLKKIYLRRQGQDTEVVVNAKAGPINIMPGDTIRVSERFF</sequence>
<keyword evidence="5" id="KW-1185">Reference proteome</keyword>
<dbReference type="AlphaFoldDB" id="A0A502G0B6"/>
<proteinExistence type="predicted"/>
<dbReference type="Pfam" id="PF10531">
    <property type="entry name" value="SLBB"/>
    <property type="match status" value="1"/>
</dbReference>
<comment type="caution">
    <text evidence="4">The sequence shown here is derived from an EMBL/GenBank/DDBJ whole genome shotgun (WGS) entry which is preliminary data.</text>
</comment>
<dbReference type="GO" id="GO:0015159">
    <property type="term" value="F:polysaccharide transmembrane transporter activity"/>
    <property type="evidence" value="ECO:0007669"/>
    <property type="project" value="InterPro"/>
</dbReference>
<dbReference type="InterPro" id="IPR003715">
    <property type="entry name" value="Poly_export_N"/>
</dbReference>
<gene>
    <name evidence="4" type="ORF">EAH76_08970</name>
</gene>
<dbReference type="InterPro" id="IPR019554">
    <property type="entry name" value="Soluble_ligand-bd"/>
</dbReference>
<dbReference type="Proteomes" id="UP000319931">
    <property type="component" value="Unassembled WGS sequence"/>
</dbReference>
<feature type="domain" description="Soluble ligand binding" evidence="3">
    <location>
        <begin position="129"/>
        <end position="176"/>
    </location>
</feature>
<dbReference type="EMBL" id="RCZC01000002">
    <property type="protein sequence ID" value="TPG54746.1"/>
    <property type="molecule type" value="Genomic_DNA"/>
</dbReference>
<reference evidence="4 5" key="1">
    <citation type="journal article" date="2019" name="Environ. Microbiol.">
        <title>Species interactions and distinct microbial communities in high Arctic permafrost affected cryosols are associated with the CH4 and CO2 gas fluxes.</title>
        <authorList>
            <person name="Altshuler I."/>
            <person name="Hamel J."/>
            <person name="Turney S."/>
            <person name="Magnuson E."/>
            <person name="Levesque R."/>
            <person name="Greer C."/>
            <person name="Whyte L.G."/>
        </authorList>
    </citation>
    <scope>NUCLEOTIDE SEQUENCE [LARGE SCALE GENOMIC DNA]</scope>
    <source>
        <strain evidence="4 5">E6.1</strain>
    </source>
</reference>
<dbReference type="Gene3D" id="3.10.560.10">
    <property type="entry name" value="Outer membrane lipoprotein wza domain like"/>
    <property type="match status" value="1"/>
</dbReference>
<evidence type="ECO:0000313" key="5">
    <source>
        <dbReference type="Proteomes" id="UP000319931"/>
    </source>
</evidence>
<evidence type="ECO:0000313" key="4">
    <source>
        <dbReference type="EMBL" id="TPG54746.1"/>
    </source>
</evidence>
<dbReference type="PANTHER" id="PTHR33619:SF3">
    <property type="entry name" value="POLYSACCHARIDE EXPORT PROTEIN GFCE-RELATED"/>
    <property type="match status" value="1"/>
</dbReference>
<dbReference type="Gene3D" id="3.30.1950.10">
    <property type="entry name" value="wza like domain"/>
    <property type="match status" value="1"/>
</dbReference>
<dbReference type="PANTHER" id="PTHR33619">
    <property type="entry name" value="POLYSACCHARIDE EXPORT PROTEIN GFCE-RELATED"/>
    <property type="match status" value="1"/>
</dbReference>
<organism evidence="4 5">
    <name type="scientific">Sphingomonas glacialis</name>
    <dbReference type="NCBI Taxonomy" id="658225"/>
    <lineage>
        <taxon>Bacteria</taxon>
        <taxon>Pseudomonadati</taxon>
        <taxon>Pseudomonadota</taxon>
        <taxon>Alphaproteobacteria</taxon>
        <taxon>Sphingomonadales</taxon>
        <taxon>Sphingomonadaceae</taxon>
        <taxon>Sphingomonas</taxon>
    </lineage>
</organism>
<feature type="domain" description="Polysaccharide export protein N-terminal" evidence="2">
    <location>
        <begin position="51"/>
        <end position="123"/>
    </location>
</feature>
<evidence type="ECO:0000259" key="2">
    <source>
        <dbReference type="Pfam" id="PF02563"/>
    </source>
</evidence>
<protein>
    <submittedName>
        <fullName evidence="4">Polysaccharide export protein</fullName>
    </submittedName>
</protein>
<dbReference type="Pfam" id="PF02563">
    <property type="entry name" value="Poly_export"/>
    <property type="match status" value="1"/>
</dbReference>
<keyword evidence="1" id="KW-0732">Signal</keyword>
<evidence type="ECO:0000256" key="1">
    <source>
        <dbReference type="ARBA" id="ARBA00022729"/>
    </source>
</evidence>
<accession>A0A502G0B6</accession>
<evidence type="ECO:0000259" key="3">
    <source>
        <dbReference type="Pfam" id="PF10531"/>
    </source>
</evidence>